<protein>
    <submittedName>
        <fullName evidence="2">Uncharacterized protein</fullName>
    </submittedName>
</protein>
<keyword evidence="3" id="KW-1185">Reference proteome</keyword>
<sequence>MIKQTPSQGPLGRRGVPTEGKSKSKLKNTSNKLSILNLSQTKGGISLNASGANPSTSSDDGYVSHVDSLNDVSLPANPDVRQLKFTSPKSYQEADDELDKLLPKKPIKLAPLELSEDVKKAQLEKLSGIQMEAKFAAEKLASNGAISIEHQPKKVRNHKQLENLEKIKLTETTFPKNHKTLKHLLQEVPFLPAKISNSITHRKFEEPTLPSKPLIPKSTNINGKSGKAHDTQRYIPHENPVASLQDVRGKLRLRQGKDYDDGTHDKPKPLKPLRLTFSNGNIIEQLNTTSQQTEKEHCEANCNRFYSRKSDCCSD</sequence>
<feature type="compositionally biased region" description="Polar residues" evidence="1">
    <location>
        <begin position="40"/>
        <end position="59"/>
    </location>
</feature>
<dbReference type="Proteomes" id="UP000288216">
    <property type="component" value="Unassembled WGS sequence"/>
</dbReference>
<proteinExistence type="predicted"/>
<evidence type="ECO:0000313" key="2">
    <source>
        <dbReference type="EMBL" id="GCB62971.1"/>
    </source>
</evidence>
<feature type="compositionally biased region" description="Low complexity" evidence="1">
    <location>
        <begin position="27"/>
        <end position="39"/>
    </location>
</feature>
<dbReference type="OrthoDB" id="9012221at2759"/>
<accession>A0A401NPY8</accession>
<dbReference type="AlphaFoldDB" id="A0A401NPY8"/>
<name>A0A401NPY8_SCYTO</name>
<reference evidence="2 3" key="1">
    <citation type="journal article" date="2018" name="Nat. Ecol. Evol.">
        <title>Shark genomes provide insights into elasmobranch evolution and the origin of vertebrates.</title>
        <authorList>
            <person name="Hara Y"/>
            <person name="Yamaguchi K"/>
            <person name="Onimaru K"/>
            <person name="Kadota M"/>
            <person name="Koyanagi M"/>
            <person name="Keeley SD"/>
            <person name="Tatsumi K"/>
            <person name="Tanaka K"/>
            <person name="Motone F"/>
            <person name="Kageyama Y"/>
            <person name="Nozu R"/>
            <person name="Adachi N"/>
            <person name="Nishimura O"/>
            <person name="Nakagawa R"/>
            <person name="Tanegashima C"/>
            <person name="Kiyatake I"/>
            <person name="Matsumoto R"/>
            <person name="Murakumo K"/>
            <person name="Nishida K"/>
            <person name="Terakita A"/>
            <person name="Kuratani S"/>
            <person name="Sato K"/>
            <person name="Hyodo S Kuraku.S."/>
        </authorList>
    </citation>
    <scope>NUCLEOTIDE SEQUENCE [LARGE SCALE GENOMIC DNA]</scope>
</reference>
<evidence type="ECO:0000313" key="3">
    <source>
        <dbReference type="Proteomes" id="UP000288216"/>
    </source>
</evidence>
<feature type="region of interest" description="Disordered" evidence="1">
    <location>
        <begin position="207"/>
        <end position="231"/>
    </location>
</feature>
<comment type="caution">
    <text evidence="2">The sequence shown here is derived from an EMBL/GenBank/DDBJ whole genome shotgun (WGS) entry which is preliminary data.</text>
</comment>
<evidence type="ECO:0000256" key="1">
    <source>
        <dbReference type="SAM" id="MobiDB-lite"/>
    </source>
</evidence>
<organism evidence="2 3">
    <name type="scientific">Scyliorhinus torazame</name>
    <name type="common">Cloudy catshark</name>
    <name type="synonym">Catulus torazame</name>
    <dbReference type="NCBI Taxonomy" id="75743"/>
    <lineage>
        <taxon>Eukaryota</taxon>
        <taxon>Metazoa</taxon>
        <taxon>Chordata</taxon>
        <taxon>Craniata</taxon>
        <taxon>Vertebrata</taxon>
        <taxon>Chondrichthyes</taxon>
        <taxon>Elasmobranchii</taxon>
        <taxon>Galeomorphii</taxon>
        <taxon>Galeoidea</taxon>
        <taxon>Carcharhiniformes</taxon>
        <taxon>Scyliorhinidae</taxon>
        <taxon>Scyliorhinus</taxon>
    </lineage>
</organism>
<dbReference type="OMA" id="EHCEANC"/>
<gene>
    <name evidence="2" type="ORF">scyTo_0009604</name>
</gene>
<feature type="region of interest" description="Disordered" evidence="1">
    <location>
        <begin position="1"/>
        <end position="92"/>
    </location>
</feature>
<dbReference type="EMBL" id="BFAA01003958">
    <property type="protein sequence ID" value="GCB62971.1"/>
    <property type="molecule type" value="Genomic_DNA"/>
</dbReference>